<evidence type="ECO:0000313" key="5">
    <source>
        <dbReference type="Proteomes" id="UP000077066"/>
    </source>
</evidence>
<dbReference type="Proteomes" id="UP000077066">
    <property type="component" value="Unassembled WGS sequence"/>
</dbReference>
<comment type="caution">
    <text evidence="4">The sequence shown here is derived from an EMBL/GenBank/DDBJ whole genome shotgun (WGS) entry which is preliminary data.</text>
</comment>
<evidence type="ECO:0000256" key="1">
    <source>
        <dbReference type="SAM" id="MobiDB-lite"/>
    </source>
</evidence>
<proteinExistence type="predicted"/>
<organism evidence="4 5">
    <name type="scientific">Methanobrevibacter filiformis</name>
    <dbReference type="NCBI Taxonomy" id="55758"/>
    <lineage>
        <taxon>Archaea</taxon>
        <taxon>Methanobacteriati</taxon>
        <taxon>Methanobacteriota</taxon>
        <taxon>Methanomada group</taxon>
        <taxon>Methanobacteria</taxon>
        <taxon>Methanobacteriales</taxon>
        <taxon>Methanobacteriaceae</taxon>
        <taxon>Methanobrevibacter</taxon>
    </lineage>
</organism>
<name>A0A166ESJ5_9EURY</name>
<accession>A0A166ESJ5</accession>
<dbReference type="RefSeq" id="WP_066971069.1">
    <property type="nucleotide sequence ID" value="NZ_LWMT01000058.1"/>
</dbReference>
<feature type="region of interest" description="Disordered" evidence="1">
    <location>
        <begin position="48"/>
        <end position="85"/>
    </location>
</feature>
<feature type="transmembrane region" description="Helical" evidence="2">
    <location>
        <begin position="236"/>
        <end position="257"/>
    </location>
</feature>
<feature type="compositionally biased region" description="Basic and acidic residues" evidence="1">
    <location>
        <begin position="61"/>
        <end position="83"/>
    </location>
</feature>
<keyword evidence="5" id="KW-1185">Reference proteome</keyword>
<gene>
    <name evidence="4" type="ORF">MBFIL_04350</name>
</gene>
<reference evidence="4 5" key="1">
    <citation type="submission" date="2016-04" db="EMBL/GenBank/DDBJ databases">
        <title>Genome sequence of Methanobrevibacter filiformis DSM 11501.</title>
        <authorList>
            <person name="Poehlein A."/>
            <person name="Seedorf H."/>
            <person name="Daniel R."/>
        </authorList>
    </citation>
    <scope>NUCLEOTIDE SEQUENCE [LARGE SCALE GENOMIC DNA]</scope>
    <source>
        <strain evidence="4 5">DSM 11501</strain>
    </source>
</reference>
<dbReference type="Pfam" id="PF00643">
    <property type="entry name" value="zf-B_box"/>
    <property type="match status" value="1"/>
</dbReference>
<evidence type="ECO:0000313" key="4">
    <source>
        <dbReference type="EMBL" id="KZX16962.1"/>
    </source>
</evidence>
<dbReference type="EMBL" id="LWMT01000058">
    <property type="protein sequence ID" value="KZX16962.1"/>
    <property type="molecule type" value="Genomic_DNA"/>
</dbReference>
<keyword evidence="2" id="KW-0472">Membrane</keyword>
<sequence length="278" mass="32221">MNCQNHPDREATSNCSVCGKPICNECTLKIGGKSYCQDCATQLISAGQSQISADPKTNTENNKDNTEGPKKDKKENNVNKDNENYINMKEVIEAKKQEELNKSDPEVEAKYERYLEDLHHDEEEPIQPKKEERKELSLSEQLAKYEEENGLIIPEKPKKEEPEMETFVQEGITITRAKDNSYHRPNEEYHVSRQEYKHPIKEQREFSDQDSNNYKPVSLHQIHYKKEKEEENKVSLMDYVLIAILAILIMVVTFYILNIIFNQGSDPTEAIALIRTLI</sequence>
<dbReference type="PATRIC" id="fig|55758.3.peg.486"/>
<dbReference type="OrthoDB" id="80913at2157"/>
<evidence type="ECO:0000256" key="2">
    <source>
        <dbReference type="SAM" id="Phobius"/>
    </source>
</evidence>
<evidence type="ECO:0000259" key="3">
    <source>
        <dbReference type="Pfam" id="PF00643"/>
    </source>
</evidence>
<keyword evidence="2" id="KW-0812">Transmembrane</keyword>
<dbReference type="AlphaFoldDB" id="A0A166ESJ5"/>
<dbReference type="GO" id="GO:0008270">
    <property type="term" value="F:zinc ion binding"/>
    <property type="evidence" value="ECO:0007669"/>
    <property type="project" value="InterPro"/>
</dbReference>
<keyword evidence="2" id="KW-1133">Transmembrane helix</keyword>
<feature type="domain" description="B box-type" evidence="3">
    <location>
        <begin position="2"/>
        <end position="28"/>
    </location>
</feature>
<dbReference type="InterPro" id="IPR000315">
    <property type="entry name" value="Znf_B-box"/>
</dbReference>
<protein>
    <recommendedName>
        <fullName evidence="3">B box-type domain-containing protein</fullName>
    </recommendedName>
</protein>